<gene>
    <name evidence="3" type="ORF">DK847_02925</name>
</gene>
<dbReference type="RefSeq" id="WP_111196096.1">
    <property type="nucleotide sequence ID" value="NZ_QKVK01000001.1"/>
</dbReference>
<evidence type="ECO:0000313" key="4">
    <source>
        <dbReference type="Proteomes" id="UP000248795"/>
    </source>
</evidence>
<dbReference type="Proteomes" id="UP000248795">
    <property type="component" value="Unassembled WGS sequence"/>
</dbReference>
<dbReference type="Gene3D" id="3.30.1200.10">
    <property type="entry name" value="YggU-like"/>
    <property type="match status" value="1"/>
</dbReference>
<dbReference type="NCBIfam" id="TIGR00251">
    <property type="entry name" value="DUF167 family protein"/>
    <property type="match status" value="1"/>
</dbReference>
<dbReference type="SMART" id="SM01152">
    <property type="entry name" value="DUF167"/>
    <property type="match status" value="1"/>
</dbReference>
<keyword evidence="4" id="KW-1185">Reference proteome</keyword>
<dbReference type="EMBL" id="QKVK01000001">
    <property type="protein sequence ID" value="PZF78768.1"/>
    <property type="molecule type" value="Genomic_DNA"/>
</dbReference>
<protein>
    <recommendedName>
        <fullName evidence="2">UPF0235 protein DK847_02925</fullName>
    </recommendedName>
</protein>
<evidence type="ECO:0000313" key="3">
    <source>
        <dbReference type="EMBL" id="PZF78768.1"/>
    </source>
</evidence>
<accession>A0A2W2BEY3</accession>
<dbReference type="HAMAP" id="MF_00634">
    <property type="entry name" value="UPF0235"/>
    <property type="match status" value="1"/>
</dbReference>
<name>A0A2W2BEY3_9HYPH</name>
<dbReference type="InterPro" id="IPR036591">
    <property type="entry name" value="YggU-like_sf"/>
</dbReference>
<dbReference type="InterPro" id="IPR003746">
    <property type="entry name" value="DUF167"/>
</dbReference>
<dbReference type="Pfam" id="PF02594">
    <property type="entry name" value="DUF167"/>
    <property type="match status" value="1"/>
</dbReference>
<dbReference type="PANTHER" id="PTHR13420:SF7">
    <property type="entry name" value="UPF0235 PROTEIN C15ORF40"/>
    <property type="match status" value="1"/>
</dbReference>
<sequence>MTTPLRPGKGGLLLTVRVTPKSSRDEVGGLHVAADGAVSLAVKVTAVPDKGRANKAVIETLAKACRMPKSAFQLVAGETERNKTILVTGNPAELEALIAGKVNAGKEN</sequence>
<dbReference type="AlphaFoldDB" id="A0A2W2BEY3"/>
<dbReference type="GO" id="GO:0005737">
    <property type="term" value="C:cytoplasm"/>
    <property type="evidence" value="ECO:0007669"/>
    <property type="project" value="TreeGrafter"/>
</dbReference>
<evidence type="ECO:0000256" key="1">
    <source>
        <dbReference type="ARBA" id="ARBA00010364"/>
    </source>
</evidence>
<evidence type="ECO:0000256" key="2">
    <source>
        <dbReference type="HAMAP-Rule" id="MF_00634"/>
    </source>
</evidence>
<organism evidence="3 4">
    <name type="scientific">Aestuariivirga litoralis</name>
    <dbReference type="NCBI Taxonomy" id="2650924"/>
    <lineage>
        <taxon>Bacteria</taxon>
        <taxon>Pseudomonadati</taxon>
        <taxon>Pseudomonadota</taxon>
        <taxon>Alphaproteobacteria</taxon>
        <taxon>Hyphomicrobiales</taxon>
        <taxon>Aestuariivirgaceae</taxon>
        <taxon>Aestuariivirga</taxon>
    </lineage>
</organism>
<comment type="similarity">
    <text evidence="1 2">Belongs to the UPF0235 family.</text>
</comment>
<dbReference type="SUPFAM" id="SSF69786">
    <property type="entry name" value="YggU-like"/>
    <property type="match status" value="1"/>
</dbReference>
<reference evidence="4" key="1">
    <citation type="submission" date="2018-06" db="EMBL/GenBank/DDBJ databases">
        <title>Aestuariibacter litoralis strain KCTC 52945T.</title>
        <authorList>
            <person name="Li X."/>
            <person name="Salam N."/>
            <person name="Li J.-L."/>
            <person name="Chen Y.-M."/>
            <person name="Yang Z.-W."/>
            <person name="Zhang L.-Y."/>
            <person name="Han M.-X."/>
            <person name="Xiao M."/>
            <person name="Li W.-J."/>
        </authorList>
    </citation>
    <scope>NUCLEOTIDE SEQUENCE [LARGE SCALE GENOMIC DNA]</scope>
    <source>
        <strain evidence="4">KCTC 52945</strain>
    </source>
</reference>
<proteinExistence type="inferred from homology"/>
<dbReference type="PANTHER" id="PTHR13420">
    <property type="entry name" value="UPF0235 PROTEIN C15ORF40"/>
    <property type="match status" value="1"/>
</dbReference>
<comment type="caution">
    <text evidence="3">The sequence shown here is derived from an EMBL/GenBank/DDBJ whole genome shotgun (WGS) entry which is preliminary data.</text>
</comment>